<keyword evidence="5 7" id="KW-1133">Transmembrane helix</keyword>
<evidence type="ECO:0000256" key="7">
    <source>
        <dbReference type="SAM" id="Phobius"/>
    </source>
</evidence>
<evidence type="ECO:0000313" key="11">
    <source>
        <dbReference type="Proteomes" id="UP000231493"/>
    </source>
</evidence>
<reference evidence="8" key="2">
    <citation type="submission" date="2017-09" db="EMBL/GenBank/DDBJ databases">
        <title>Depth-based differentiation of microbial function through sediment-hosted aquifers and enrichment of novel symbionts in the deep terrestrial subsurface.</title>
        <authorList>
            <person name="Probst A.J."/>
            <person name="Ladd B."/>
            <person name="Jarett J.K."/>
            <person name="Geller-Mcgrath D.E."/>
            <person name="Sieber C.M.K."/>
            <person name="Emerson J.B."/>
            <person name="Anantharaman K."/>
            <person name="Thomas B.C."/>
            <person name="Malmstrom R."/>
            <person name="Stieglmeier M."/>
            <person name="Klingl A."/>
            <person name="Woyke T."/>
            <person name="Ryan C.M."/>
            <person name="Banfield J.F."/>
        </authorList>
    </citation>
    <scope>NUCLEOTIDE SEQUENCE</scope>
    <source>
        <strain evidence="8">CG_4_8_14_3_um_filter_34_18</strain>
    </source>
</reference>
<evidence type="ECO:0000313" key="10">
    <source>
        <dbReference type="Proteomes" id="UP000228560"/>
    </source>
</evidence>
<keyword evidence="4 7" id="KW-0812">Transmembrane</keyword>
<evidence type="ECO:0000256" key="2">
    <source>
        <dbReference type="ARBA" id="ARBA00006386"/>
    </source>
</evidence>
<reference evidence="10 11" key="1">
    <citation type="submission" date="2017-09" db="EMBL/GenBank/DDBJ databases">
        <title>Depth-based differentiation of microbial function through sediment-hosted aquifers and enrichment of novel symbionts in the deep terrestrial subsurface.</title>
        <authorList>
            <person name="Probst A.J."/>
            <person name="Ladd B."/>
            <person name="Jarett J.K."/>
            <person name="Geller-Mcgrath D.E."/>
            <person name="Sieber C.M."/>
            <person name="Emerson J.B."/>
            <person name="Anantharaman K."/>
            <person name="Thomas B.C."/>
            <person name="Malmstrom R."/>
            <person name="Stieglmeier M."/>
            <person name="Klingl A."/>
            <person name="Woyke T."/>
            <person name="Ryan C.M."/>
            <person name="Banfield J.F."/>
        </authorList>
    </citation>
    <scope>NUCLEOTIDE SEQUENCE [LARGE SCALE GENOMIC DNA]</scope>
    <source>
        <strain evidence="9">CG_4_9_14_3_um_filter_33_16</strain>
    </source>
</reference>
<feature type="transmembrane region" description="Helical" evidence="7">
    <location>
        <begin position="298"/>
        <end position="322"/>
    </location>
</feature>
<evidence type="ECO:0000313" key="9">
    <source>
        <dbReference type="EMBL" id="PJB55948.1"/>
    </source>
</evidence>
<feature type="transmembrane region" description="Helical" evidence="7">
    <location>
        <begin position="91"/>
        <end position="113"/>
    </location>
</feature>
<dbReference type="EMBL" id="PFTV01000168">
    <property type="protein sequence ID" value="PJB55948.1"/>
    <property type="molecule type" value="Genomic_DNA"/>
</dbReference>
<gene>
    <name evidence="9" type="ORF">CO097_06555</name>
    <name evidence="8" type="ORF">COZ58_05560</name>
</gene>
<evidence type="ECO:0000256" key="5">
    <source>
        <dbReference type="ARBA" id="ARBA00022989"/>
    </source>
</evidence>
<feature type="transmembrane region" description="Helical" evidence="7">
    <location>
        <begin position="57"/>
        <end position="79"/>
    </location>
</feature>
<dbReference type="Pfam" id="PF03773">
    <property type="entry name" value="ArsP_1"/>
    <property type="match status" value="1"/>
</dbReference>
<comment type="subcellular location">
    <subcellularLocation>
        <location evidence="1">Cell membrane</location>
        <topology evidence="1">Multi-pass membrane protein</topology>
    </subcellularLocation>
</comment>
<sequence>MLDILMGGLSALKEYIALHVVTCLIPAFLLAGGIIAFTSRDIILKYLGVKAKNIISFPLAAISSIFIAVCSCTVIPVSAGIYRKGGAIAPAFILLWVAPASNLLAVIYTGTIIGYEMAGARIITAFVTAFVMGTVMYLSFHKEETERMIAGEKGGNDDKKIIAGKDIILLLLILFSLLSPNYLIIKGPYLYKVYVFTISISITFLYAYFVIKKDRISNWLKETWWFVKLIFPLLLMGVFIVGVIGKILPQQWIEHWLGGNSLRSSFLATLIGSISYFATMTEAPFVDTLMKLGMGKGPALALLLTGPGMSLPNMLAIIKIFGLKKASVYIVTMVILATLSGWFWGNYIFRR</sequence>
<dbReference type="InterPro" id="IPR005524">
    <property type="entry name" value="DUF318"/>
</dbReference>
<name>A0A2M8CAB6_9BACT</name>
<protein>
    <submittedName>
        <fullName evidence="9">Permease</fullName>
    </submittedName>
</protein>
<dbReference type="GO" id="GO:0005886">
    <property type="term" value="C:plasma membrane"/>
    <property type="evidence" value="ECO:0007669"/>
    <property type="project" value="UniProtKB-SubCell"/>
</dbReference>
<keyword evidence="6 7" id="KW-0472">Membrane</keyword>
<feature type="transmembrane region" description="Helical" evidence="7">
    <location>
        <begin position="15"/>
        <end position="37"/>
    </location>
</feature>
<evidence type="ECO:0000256" key="3">
    <source>
        <dbReference type="ARBA" id="ARBA00022475"/>
    </source>
</evidence>
<comment type="similarity">
    <text evidence="2">Belongs to the UPF0718 family.</text>
</comment>
<keyword evidence="3" id="KW-1003">Cell membrane</keyword>
<dbReference type="PANTHER" id="PTHR43299:SF1">
    <property type="entry name" value="UPF0718 PROTEIN YRAQ"/>
    <property type="match status" value="1"/>
</dbReference>
<evidence type="ECO:0000313" key="8">
    <source>
        <dbReference type="EMBL" id="PIX33953.1"/>
    </source>
</evidence>
<accession>A0A2M7K762</accession>
<proteinExistence type="inferred from homology"/>
<comment type="caution">
    <text evidence="9">The sequence shown here is derived from an EMBL/GenBank/DDBJ whole genome shotgun (WGS) entry which is preliminary data.</text>
</comment>
<evidence type="ECO:0000256" key="6">
    <source>
        <dbReference type="ARBA" id="ARBA00023136"/>
    </source>
</evidence>
<feature type="transmembrane region" description="Helical" evidence="7">
    <location>
        <begin position="265"/>
        <end position="286"/>
    </location>
</feature>
<evidence type="ECO:0000256" key="4">
    <source>
        <dbReference type="ARBA" id="ARBA00022692"/>
    </source>
</evidence>
<dbReference type="AlphaFoldDB" id="A0A2M8CAB6"/>
<organism evidence="9 10">
    <name type="scientific">Candidatus Infernicultor aquiphilus</name>
    <dbReference type="NCBI Taxonomy" id="1805029"/>
    <lineage>
        <taxon>Bacteria</taxon>
        <taxon>Pseudomonadati</taxon>
        <taxon>Atribacterota</taxon>
        <taxon>Candidatus Phoenicimicrobiia</taxon>
        <taxon>Candidatus Pheonicimicrobiales</taxon>
        <taxon>Candidatus Phoenicimicrobiaceae</taxon>
        <taxon>Candidatus Infernicultor</taxon>
    </lineage>
</organism>
<feature type="transmembrane region" description="Helical" evidence="7">
    <location>
        <begin position="328"/>
        <end position="349"/>
    </location>
</feature>
<feature type="transmembrane region" description="Helical" evidence="7">
    <location>
        <begin position="119"/>
        <end position="140"/>
    </location>
</feature>
<dbReference type="PANTHER" id="PTHR43299">
    <property type="entry name" value="UPF0718 PROTEIN YRAQ"/>
    <property type="match status" value="1"/>
</dbReference>
<dbReference type="EMBL" id="PFIP01000119">
    <property type="protein sequence ID" value="PIX33953.1"/>
    <property type="molecule type" value="Genomic_DNA"/>
</dbReference>
<feature type="transmembrane region" description="Helical" evidence="7">
    <location>
        <begin position="223"/>
        <end position="245"/>
    </location>
</feature>
<feature type="transmembrane region" description="Helical" evidence="7">
    <location>
        <begin position="191"/>
        <end position="211"/>
    </location>
</feature>
<dbReference type="Proteomes" id="UP000231493">
    <property type="component" value="Unassembled WGS sequence"/>
</dbReference>
<evidence type="ECO:0000256" key="1">
    <source>
        <dbReference type="ARBA" id="ARBA00004651"/>
    </source>
</evidence>
<feature type="transmembrane region" description="Helical" evidence="7">
    <location>
        <begin position="167"/>
        <end position="185"/>
    </location>
</feature>
<dbReference type="Proteomes" id="UP000228560">
    <property type="component" value="Unassembled WGS sequence"/>
</dbReference>
<accession>A0A2M8CAB6</accession>